<dbReference type="InterPro" id="IPR001849">
    <property type="entry name" value="PH_domain"/>
</dbReference>
<reference evidence="26" key="1">
    <citation type="journal article" date="2020" name="Stud. Mycol.">
        <title>101 Dothideomycetes genomes: a test case for predicting lifestyles and emergence of pathogens.</title>
        <authorList>
            <person name="Haridas S."/>
            <person name="Albert R."/>
            <person name="Binder M."/>
            <person name="Bloem J."/>
            <person name="Labutti K."/>
            <person name="Salamov A."/>
            <person name="Andreopoulos B."/>
            <person name="Baker S."/>
            <person name="Barry K."/>
            <person name="Bills G."/>
            <person name="Bluhm B."/>
            <person name="Cannon C."/>
            <person name="Castanera R."/>
            <person name="Culley D."/>
            <person name="Daum C."/>
            <person name="Ezra D."/>
            <person name="Gonzalez J."/>
            <person name="Henrissat B."/>
            <person name="Kuo A."/>
            <person name="Liang C."/>
            <person name="Lipzen A."/>
            <person name="Lutzoni F."/>
            <person name="Magnuson J."/>
            <person name="Mondo S."/>
            <person name="Nolan M."/>
            <person name="Ohm R."/>
            <person name="Pangilinan J."/>
            <person name="Park H.-J."/>
            <person name="Ramirez L."/>
            <person name="Alfaro M."/>
            <person name="Sun H."/>
            <person name="Tritt A."/>
            <person name="Yoshinaga Y."/>
            <person name="Zwiers L.-H."/>
            <person name="Turgeon B."/>
            <person name="Goodwin S."/>
            <person name="Spatafora J."/>
            <person name="Crous P."/>
            <person name="Grigoriev I."/>
        </authorList>
    </citation>
    <scope>NUCLEOTIDE SEQUENCE</scope>
    <source>
        <strain evidence="26">CBS 122368</strain>
    </source>
</reference>
<keyword evidence="19" id="KW-0753">Steroid metabolism</keyword>
<evidence type="ECO:0000256" key="17">
    <source>
        <dbReference type="ARBA" id="ARBA00023136"/>
    </source>
</evidence>
<feature type="compositionally biased region" description="Basic and acidic residues" evidence="24">
    <location>
        <begin position="540"/>
        <end position="563"/>
    </location>
</feature>
<feature type="region of interest" description="Disordered" evidence="24">
    <location>
        <begin position="1"/>
        <end position="222"/>
    </location>
</feature>
<evidence type="ECO:0000313" key="27">
    <source>
        <dbReference type="Proteomes" id="UP000800094"/>
    </source>
</evidence>
<evidence type="ECO:0000256" key="14">
    <source>
        <dbReference type="ARBA" id="ARBA00023006"/>
    </source>
</evidence>
<evidence type="ECO:0000256" key="23">
    <source>
        <dbReference type="ARBA" id="ARBA00059773"/>
    </source>
</evidence>
<keyword evidence="16" id="KW-0443">Lipid metabolism</keyword>
<feature type="compositionally biased region" description="Polar residues" evidence="24">
    <location>
        <begin position="566"/>
        <end position="597"/>
    </location>
</feature>
<keyword evidence="12" id="KW-0653">Protein transport</keyword>
<dbReference type="Pfam" id="PF00169">
    <property type="entry name" value="PH"/>
    <property type="match status" value="1"/>
</dbReference>
<dbReference type="GO" id="GO:0005975">
    <property type="term" value="P:carbohydrate metabolic process"/>
    <property type="evidence" value="ECO:0007669"/>
    <property type="project" value="InterPro"/>
</dbReference>
<feature type="region of interest" description="Disordered" evidence="24">
    <location>
        <begin position="452"/>
        <end position="485"/>
    </location>
</feature>
<evidence type="ECO:0000256" key="24">
    <source>
        <dbReference type="SAM" id="MobiDB-lite"/>
    </source>
</evidence>
<feature type="compositionally biased region" description="Polar residues" evidence="24">
    <location>
        <begin position="651"/>
        <end position="665"/>
    </location>
</feature>
<evidence type="ECO:0000256" key="8">
    <source>
        <dbReference type="ARBA" id="ARBA00022516"/>
    </source>
</evidence>
<keyword evidence="7" id="KW-0963">Cytoplasm</keyword>
<dbReference type="InterPro" id="IPR048066">
    <property type="entry name" value="ATG26_PH_GRAM1"/>
</dbReference>
<keyword evidence="14" id="KW-0072">Autophagy</keyword>
<accession>A0A6A6I2P9</accession>
<dbReference type="FunFam" id="2.30.29.30:FF:000303">
    <property type="entry name" value="Sterol 3-beta-glucosyltransferase"/>
    <property type="match status" value="1"/>
</dbReference>
<feature type="region of interest" description="Disordered" evidence="24">
    <location>
        <begin position="529"/>
        <end position="597"/>
    </location>
</feature>
<evidence type="ECO:0000256" key="13">
    <source>
        <dbReference type="ARBA" id="ARBA00022955"/>
    </source>
</evidence>
<evidence type="ECO:0000256" key="6">
    <source>
        <dbReference type="ARBA" id="ARBA00022448"/>
    </source>
</evidence>
<organism evidence="26 27">
    <name type="scientific">Trematosphaeria pertusa</name>
    <dbReference type="NCBI Taxonomy" id="390896"/>
    <lineage>
        <taxon>Eukaryota</taxon>
        <taxon>Fungi</taxon>
        <taxon>Dikarya</taxon>
        <taxon>Ascomycota</taxon>
        <taxon>Pezizomycotina</taxon>
        <taxon>Dothideomycetes</taxon>
        <taxon>Pleosporomycetidae</taxon>
        <taxon>Pleosporales</taxon>
        <taxon>Massarineae</taxon>
        <taxon>Trematosphaeriaceae</taxon>
        <taxon>Trematosphaeria</taxon>
    </lineage>
</organism>
<dbReference type="PROSITE" id="PS50003">
    <property type="entry name" value="PH_DOMAIN"/>
    <property type="match status" value="1"/>
</dbReference>
<evidence type="ECO:0000256" key="19">
    <source>
        <dbReference type="ARBA" id="ARBA00023221"/>
    </source>
</evidence>
<evidence type="ECO:0000256" key="3">
    <source>
        <dbReference type="ARBA" id="ARBA00006962"/>
    </source>
</evidence>
<feature type="compositionally biased region" description="Basic residues" evidence="24">
    <location>
        <begin position="13"/>
        <end position="22"/>
    </location>
</feature>
<dbReference type="InterPro" id="IPR011993">
    <property type="entry name" value="PH-like_dom_sf"/>
</dbReference>
<evidence type="ECO:0000259" key="25">
    <source>
        <dbReference type="PROSITE" id="PS50003"/>
    </source>
</evidence>
<dbReference type="Gene3D" id="3.40.50.2000">
    <property type="entry name" value="Glycogen Phosphorylase B"/>
    <property type="match status" value="2"/>
</dbReference>
<evidence type="ECO:0000256" key="18">
    <source>
        <dbReference type="ARBA" id="ARBA00023166"/>
    </source>
</evidence>
<sequence length="1453" mass="162303">MAAEERGREKGGRKLTKKRKESRRVSLDIPERFKDGADAEEDVTAPKRSNTMSMNQSLFSMIARAGQQSQTDLGTMEEVDSGESDTEDKRRVPFHSLDRAARMSRLSSAHDFQSALDGGDDGKGSKSKHRRALSEHKLLRSLPKLKISSRKEAKSEAHPVDRMSSSQFLPPRPSEDESAGTSQDEQLLKHKSKVTPGQEIHIEKRTSGRRSRHGSTAGVAKGKTPVSLAKRLQQIFEFENLEEVISEYPCWLLQSILLQGYMYITQKHICFYAYIPKKHHDVSKTGYLSKRGRSKYNRYWFILRGDVLAYYTNPAELYFPRNRINLQYAISAEVLETKDKNKDETTFIVTTDERRYQFKADSAASAKEWVRSIQKVIFRTHNEGNSVKISLPIQNVLEIEESTILDFADTVKVRVIDNDETYAIDEYFFSFFNNGQDALNVLRIMVNDNEHHQSAHLDDQSATTPKAPGMSSHRDPIASQASPINPPYIEENVRATLSPIPVPYVGRSSMSADSRSSLDITRKSFEVRRSMDASRALRRPSYEARRSFSGSRHDKQSRSRPGDRSPLSTKPQDSSESATNSFDPGTESSAAVQSIDDSNASASQILSRSDVFRAPALHPGVPASDSDSLARHSQDTTRSSGAGKAHLKLPRSSQKHTGSPGNAQTPLGAADLEDDTDAQQTSARLSGSSSALQDIASYPLQKASGLAGFLRTRSKKMGNLLATESMGYYEKVSGMLAGGRKHYNTAEGLEPNDQVHGFEEDEDAAKAAEHFREHFAFPESEQLQSSFFASLQRVLPNYGKIYISGRYFCFRSLMPTSKTKIILPMRDIENVNKEKGFRLGYHGLAVVIRGHEELFFEFSKAEYRDECAITILRILESTKYIEDEKSSSSGVDSDDEAAKAEHDLLQEARKGTDTDAPINVSDIVRVADHDRIPLIFDDPLASIVDFKPSESLRIVCLTIGSRGDVQPYIALCKELLKEGHKPRIATHAEFEPWVRKHGIDFAPVDGNPAELMRICVEHGMFTYNFMKEANSKFRGWLDDVCSSAWKACQGADVLIESPSAMAGIHIAEALEIPYFRAFTMPWTRTRAYPHAFSVLEKKMGGGYNSITYITFDAIFWTAISGQINKWRRRELGLQNTSQAKMQANLRPFLYNFSPSVVPPPLDWPDWIRVTGYWFLDEGDTYEPPSDLVGFIEKARGDNKKLVYVGFGSIVIDDPAALTKTVVDSVLKADVRCILSKGWSDRLGTKDASKPEVPLPPEIFQIQAAPHDWLFTQMDAAVHHGGSGTTGASLRAGIPTIIKPFFGDQYFFAQRVEDLGVGIWLKKVNTSVLSRALWEATNSQRMIVKAKVLGQKIRKDNGTQIAIQTMYRELDRAKSLVKKHTKQDEDNTDEFEEDWTIVGEDEEVDISHPFEIREPITGIGQDASRTGGGALALGSMVLKGATASKRNSESAYRG</sequence>
<dbReference type="InterPro" id="IPR004276">
    <property type="entry name" value="GlycoTrans_28_N"/>
</dbReference>
<evidence type="ECO:0000256" key="11">
    <source>
        <dbReference type="ARBA" id="ARBA00022737"/>
    </source>
</evidence>
<evidence type="ECO:0000256" key="10">
    <source>
        <dbReference type="ARBA" id="ARBA00022679"/>
    </source>
</evidence>
<comment type="subcellular location">
    <subcellularLocation>
        <location evidence="1">Cytoplasm</location>
    </subcellularLocation>
    <subcellularLocation>
        <location evidence="2">Preautophagosomal structure membrane</location>
        <topology evidence="2">Peripheral membrane protein</topology>
    </subcellularLocation>
</comment>
<feature type="domain" description="PH" evidence="25">
    <location>
        <begin position="281"/>
        <end position="378"/>
    </location>
</feature>
<feature type="compositionally biased region" description="Polar residues" evidence="24">
    <location>
        <begin position="47"/>
        <end position="59"/>
    </location>
</feature>
<dbReference type="PANTHER" id="PTHR48050">
    <property type="entry name" value="STEROL 3-BETA-GLUCOSYLTRANSFERASE"/>
    <property type="match status" value="1"/>
</dbReference>
<keyword evidence="11" id="KW-0677">Repeat</keyword>
<dbReference type="SMART" id="SM00568">
    <property type="entry name" value="GRAM"/>
    <property type="match status" value="2"/>
</dbReference>
<dbReference type="CDD" id="cd03784">
    <property type="entry name" value="GT1_Gtf-like"/>
    <property type="match status" value="1"/>
</dbReference>
<comment type="catalytic activity">
    <reaction evidence="22">
        <text>a sterol + UDP-alpha-D-glucose = a sterol 3-beta-D-glucoside + UDP + H(+)</text>
        <dbReference type="Rhea" id="RHEA:22724"/>
        <dbReference type="ChEBI" id="CHEBI:15378"/>
        <dbReference type="ChEBI" id="CHEBI:15889"/>
        <dbReference type="ChEBI" id="CHEBI:37424"/>
        <dbReference type="ChEBI" id="CHEBI:58223"/>
        <dbReference type="ChEBI" id="CHEBI:58885"/>
        <dbReference type="EC" id="2.4.1.173"/>
    </reaction>
    <physiologicalReaction direction="left-to-right" evidence="22">
        <dbReference type="Rhea" id="RHEA:22725"/>
    </physiologicalReaction>
</comment>
<dbReference type="GO" id="GO:0034045">
    <property type="term" value="C:phagophore assembly site membrane"/>
    <property type="evidence" value="ECO:0007669"/>
    <property type="project" value="UniProtKB-SubCell"/>
</dbReference>
<keyword evidence="17" id="KW-0472">Membrane</keyword>
<feature type="compositionally biased region" description="Basic and acidic residues" evidence="24">
    <location>
        <begin position="23"/>
        <end position="37"/>
    </location>
</feature>
<gene>
    <name evidence="26" type="ORF">BU26DRAFT_463263</name>
</gene>
<evidence type="ECO:0000256" key="15">
    <source>
        <dbReference type="ARBA" id="ARBA00023011"/>
    </source>
</evidence>
<keyword evidence="15" id="KW-0756">Sterol biosynthesis</keyword>
<evidence type="ECO:0000256" key="20">
    <source>
        <dbReference type="ARBA" id="ARBA00029843"/>
    </source>
</evidence>
<keyword evidence="18" id="KW-1207">Sterol metabolism</keyword>
<dbReference type="GO" id="GO:0016126">
    <property type="term" value="P:sterol biosynthetic process"/>
    <property type="evidence" value="ECO:0007669"/>
    <property type="project" value="UniProtKB-KW"/>
</dbReference>
<dbReference type="SMART" id="SM00233">
    <property type="entry name" value="PH"/>
    <property type="match status" value="1"/>
</dbReference>
<dbReference type="InterPro" id="IPR002213">
    <property type="entry name" value="UDP_glucos_trans"/>
</dbReference>
<comment type="similarity">
    <text evidence="3">Belongs to the glycosyltransferase 28 family.</text>
</comment>
<dbReference type="InterPro" id="IPR048065">
    <property type="entry name" value="ATG26_PH_GRAM2"/>
</dbReference>
<feature type="compositionally biased region" description="Polar residues" evidence="24">
    <location>
        <begin position="678"/>
        <end position="691"/>
    </location>
</feature>
<feature type="compositionally biased region" description="Basic and acidic residues" evidence="24">
    <location>
        <begin position="1"/>
        <end position="12"/>
    </location>
</feature>
<evidence type="ECO:0000256" key="4">
    <source>
        <dbReference type="ARBA" id="ARBA00012650"/>
    </source>
</evidence>
<evidence type="ECO:0000256" key="2">
    <source>
        <dbReference type="ARBA" id="ARBA00004623"/>
    </source>
</evidence>
<evidence type="ECO:0000256" key="5">
    <source>
        <dbReference type="ARBA" id="ARBA00017894"/>
    </source>
</evidence>
<comment type="catalytic activity">
    <reaction evidence="21">
        <text>ergosterol + UDP-alpha-D-glucose = ergosteryl 3-beta-D-glucoside + UDP + H(+)</text>
        <dbReference type="Rhea" id="RHEA:61836"/>
        <dbReference type="ChEBI" id="CHEBI:15378"/>
        <dbReference type="ChEBI" id="CHEBI:16933"/>
        <dbReference type="ChEBI" id="CHEBI:52973"/>
        <dbReference type="ChEBI" id="CHEBI:58223"/>
        <dbReference type="ChEBI" id="CHEBI:58885"/>
    </reaction>
    <physiologicalReaction direction="left-to-right" evidence="21">
        <dbReference type="Rhea" id="RHEA:61837"/>
    </physiologicalReaction>
</comment>
<evidence type="ECO:0000256" key="12">
    <source>
        <dbReference type="ARBA" id="ARBA00022927"/>
    </source>
</evidence>
<evidence type="ECO:0000256" key="7">
    <source>
        <dbReference type="ARBA" id="ARBA00022490"/>
    </source>
</evidence>
<dbReference type="Gene3D" id="2.30.29.30">
    <property type="entry name" value="Pleckstrin-homology domain (PH domain)/Phosphotyrosine-binding domain (PTB)"/>
    <property type="match status" value="3"/>
</dbReference>
<evidence type="ECO:0000256" key="21">
    <source>
        <dbReference type="ARBA" id="ARBA00047886"/>
    </source>
</evidence>
<dbReference type="Pfam" id="PF06722">
    <property type="entry name" value="EryCIII-like_C"/>
    <property type="match status" value="1"/>
</dbReference>
<dbReference type="GO" id="GO:0006914">
    <property type="term" value="P:autophagy"/>
    <property type="evidence" value="ECO:0007669"/>
    <property type="project" value="UniProtKB-KW"/>
</dbReference>
<feature type="region of interest" description="Disordered" evidence="24">
    <location>
        <begin position="616"/>
        <end position="691"/>
    </location>
</feature>
<keyword evidence="13" id="KW-0752">Steroid biosynthesis</keyword>
<dbReference type="SUPFAM" id="SSF50729">
    <property type="entry name" value="PH domain-like"/>
    <property type="match status" value="1"/>
</dbReference>
<dbReference type="FunFam" id="2.30.29.30:FF:000391">
    <property type="entry name" value="Sterol 3-beta-glucosyltransferase"/>
    <property type="match status" value="1"/>
</dbReference>
<dbReference type="CDD" id="cd13215">
    <property type="entry name" value="PH-GRAM1_AGT26"/>
    <property type="match status" value="1"/>
</dbReference>
<evidence type="ECO:0000256" key="9">
    <source>
        <dbReference type="ARBA" id="ARBA00022676"/>
    </source>
</evidence>
<proteinExistence type="inferred from homology"/>
<evidence type="ECO:0000313" key="26">
    <source>
        <dbReference type="EMBL" id="KAF2244621.1"/>
    </source>
</evidence>
<keyword evidence="6" id="KW-0813">Transport</keyword>
<dbReference type="Pfam" id="PF03033">
    <property type="entry name" value="Glyco_transf_28"/>
    <property type="match status" value="1"/>
</dbReference>
<dbReference type="Proteomes" id="UP000800094">
    <property type="component" value="Unassembled WGS sequence"/>
</dbReference>
<keyword evidence="27" id="KW-1185">Reference proteome</keyword>
<dbReference type="RefSeq" id="XP_033679625.1">
    <property type="nucleotide sequence ID" value="XM_033825122.1"/>
</dbReference>
<keyword evidence="10 26" id="KW-0808">Transferase</keyword>
<dbReference type="InterPro" id="IPR004182">
    <property type="entry name" value="GRAM"/>
</dbReference>
<feature type="compositionally biased region" description="Basic and acidic residues" evidence="24">
    <location>
        <begin position="87"/>
        <end position="101"/>
    </location>
</feature>
<feature type="compositionally biased region" description="Acidic residues" evidence="24">
    <location>
        <begin position="75"/>
        <end position="86"/>
    </location>
</feature>
<dbReference type="GO" id="GO:0016906">
    <property type="term" value="F:sterol 3-beta-glucosyltransferase activity"/>
    <property type="evidence" value="ECO:0007669"/>
    <property type="project" value="UniProtKB-EC"/>
</dbReference>
<dbReference type="OrthoDB" id="10261837at2759"/>
<dbReference type="InterPro" id="IPR010610">
    <property type="entry name" value="EryCIII-like_C"/>
</dbReference>
<feature type="compositionally biased region" description="Basic and acidic residues" evidence="24">
    <location>
        <begin position="149"/>
        <end position="161"/>
    </location>
</feature>
<dbReference type="InterPro" id="IPR050426">
    <property type="entry name" value="Glycosyltransferase_28"/>
</dbReference>
<dbReference type="GeneID" id="54578452"/>
<dbReference type="EC" id="2.4.1.173" evidence="4"/>
<dbReference type="FunFam" id="3.40.50.2000:FF:000029">
    <property type="entry name" value="Sterol 3-beta-glucosyltransferase"/>
    <property type="match status" value="1"/>
</dbReference>
<keyword evidence="9" id="KW-0328">Glycosyltransferase</keyword>
<protein>
    <recommendedName>
        <fullName evidence="5">Sterol 3-beta-glucosyltransferase</fullName>
        <ecNumber evidence="4">2.4.1.173</ecNumber>
    </recommendedName>
    <alternativeName>
        <fullName evidence="20">Autophagy-related protein 26</fullName>
    </alternativeName>
</protein>
<keyword evidence="8" id="KW-0444">Lipid biosynthesis</keyword>
<comment type="function">
    <text evidence="23">Sterol glycosyltransferase responsible for the glycosylation of ergosterol to form ergosterol-glucoside.</text>
</comment>
<dbReference type="FunFam" id="3.40.50.2000:FF:000009">
    <property type="entry name" value="Sterol 3-beta-glucosyltransferase UGT80A2"/>
    <property type="match status" value="1"/>
</dbReference>
<dbReference type="EMBL" id="ML987202">
    <property type="protein sequence ID" value="KAF2244621.1"/>
    <property type="molecule type" value="Genomic_DNA"/>
</dbReference>
<dbReference type="CDD" id="cd13216">
    <property type="entry name" value="PH-GRAM2_AGT26"/>
    <property type="match status" value="1"/>
</dbReference>
<evidence type="ECO:0000256" key="22">
    <source>
        <dbReference type="ARBA" id="ARBA00049453"/>
    </source>
</evidence>
<dbReference type="SUPFAM" id="SSF53756">
    <property type="entry name" value="UDP-Glycosyltransferase/glycogen phosphorylase"/>
    <property type="match status" value="1"/>
</dbReference>
<dbReference type="GO" id="GO:0015031">
    <property type="term" value="P:protein transport"/>
    <property type="evidence" value="ECO:0007669"/>
    <property type="project" value="UniProtKB-KW"/>
</dbReference>
<evidence type="ECO:0000256" key="1">
    <source>
        <dbReference type="ARBA" id="ARBA00004496"/>
    </source>
</evidence>
<evidence type="ECO:0000256" key="16">
    <source>
        <dbReference type="ARBA" id="ARBA00023098"/>
    </source>
</evidence>
<dbReference type="Pfam" id="PF02893">
    <property type="entry name" value="GRAM"/>
    <property type="match status" value="2"/>
</dbReference>
<dbReference type="PANTHER" id="PTHR48050:SF25">
    <property type="entry name" value="STEROL 3-BETA-GLUCOSYLTRANSFERASE"/>
    <property type="match status" value="1"/>
</dbReference>
<name>A0A6A6I2P9_9PLEO</name>